<organism evidence="2 3">
    <name type="scientific">Portunus trituberculatus</name>
    <name type="common">Swimming crab</name>
    <name type="synonym">Neptunus trituberculatus</name>
    <dbReference type="NCBI Taxonomy" id="210409"/>
    <lineage>
        <taxon>Eukaryota</taxon>
        <taxon>Metazoa</taxon>
        <taxon>Ecdysozoa</taxon>
        <taxon>Arthropoda</taxon>
        <taxon>Crustacea</taxon>
        <taxon>Multicrustacea</taxon>
        <taxon>Malacostraca</taxon>
        <taxon>Eumalacostraca</taxon>
        <taxon>Eucarida</taxon>
        <taxon>Decapoda</taxon>
        <taxon>Pleocyemata</taxon>
        <taxon>Brachyura</taxon>
        <taxon>Eubrachyura</taxon>
        <taxon>Portunoidea</taxon>
        <taxon>Portunidae</taxon>
        <taxon>Portuninae</taxon>
        <taxon>Portunus</taxon>
    </lineage>
</organism>
<evidence type="ECO:0000313" key="3">
    <source>
        <dbReference type="Proteomes" id="UP000324222"/>
    </source>
</evidence>
<dbReference type="Proteomes" id="UP000324222">
    <property type="component" value="Unassembled WGS sequence"/>
</dbReference>
<sequence>MAAQCARIRGGRGKGLSLTHSLDTPTSPRMSAPQSLPTSMFHNFTTTVLPERVPRPSRHSCPVLRDLHRVSSTVFLSCRCLLPCSDFSTPLSCHTRPR</sequence>
<keyword evidence="3" id="KW-1185">Reference proteome</keyword>
<proteinExistence type="predicted"/>
<reference evidence="2 3" key="1">
    <citation type="submission" date="2019-05" db="EMBL/GenBank/DDBJ databases">
        <title>Another draft genome of Portunus trituberculatus and its Hox gene families provides insights of decapod evolution.</title>
        <authorList>
            <person name="Jeong J.-H."/>
            <person name="Song I."/>
            <person name="Kim S."/>
            <person name="Choi T."/>
            <person name="Kim D."/>
            <person name="Ryu S."/>
            <person name="Kim W."/>
        </authorList>
    </citation>
    <scope>NUCLEOTIDE SEQUENCE [LARGE SCALE GENOMIC DNA]</scope>
    <source>
        <tissue evidence="2">Muscle</tissue>
    </source>
</reference>
<name>A0A5B7F403_PORTR</name>
<accession>A0A5B7F403</accession>
<feature type="region of interest" description="Disordered" evidence="1">
    <location>
        <begin position="1"/>
        <end position="38"/>
    </location>
</feature>
<evidence type="ECO:0000313" key="2">
    <source>
        <dbReference type="EMBL" id="MPC42140.1"/>
    </source>
</evidence>
<feature type="compositionally biased region" description="Polar residues" evidence="1">
    <location>
        <begin position="18"/>
        <end position="38"/>
    </location>
</feature>
<gene>
    <name evidence="2" type="ORF">E2C01_035755</name>
</gene>
<evidence type="ECO:0000256" key="1">
    <source>
        <dbReference type="SAM" id="MobiDB-lite"/>
    </source>
</evidence>
<dbReference type="AlphaFoldDB" id="A0A5B7F403"/>
<protein>
    <submittedName>
        <fullName evidence="2">Uncharacterized protein</fullName>
    </submittedName>
</protein>
<comment type="caution">
    <text evidence="2">The sequence shown here is derived from an EMBL/GenBank/DDBJ whole genome shotgun (WGS) entry which is preliminary data.</text>
</comment>
<dbReference type="EMBL" id="VSRR010005324">
    <property type="protein sequence ID" value="MPC42140.1"/>
    <property type="molecule type" value="Genomic_DNA"/>
</dbReference>